<dbReference type="PANTHER" id="PTHR12320">
    <property type="entry name" value="PROTEIN PHOSPHATASE 2C"/>
    <property type="match status" value="1"/>
</dbReference>
<dbReference type="SUPFAM" id="SSF81606">
    <property type="entry name" value="PP2C-like"/>
    <property type="match status" value="1"/>
</dbReference>
<dbReference type="InParanoid" id="B0E226"/>
<feature type="region of interest" description="Disordered" evidence="2">
    <location>
        <begin position="546"/>
        <end position="569"/>
    </location>
</feature>
<dbReference type="PROSITE" id="PS51746">
    <property type="entry name" value="PPM_2"/>
    <property type="match status" value="1"/>
</dbReference>
<evidence type="ECO:0000256" key="1">
    <source>
        <dbReference type="RuleBase" id="RU366020"/>
    </source>
</evidence>
<dbReference type="GO" id="GO:0004722">
    <property type="term" value="F:protein serine/threonine phosphatase activity"/>
    <property type="evidence" value="ECO:0007669"/>
    <property type="project" value="UniProtKB-EC"/>
</dbReference>
<evidence type="ECO:0000313" key="5">
    <source>
        <dbReference type="Proteomes" id="UP000001194"/>
    </source>
</evidence>
<dbReference type="InterPro" id="IPR001932">
    <property type="entry name" value="PPM-type_phosphatase-like_dom"/>
</dbReference>
<dbReference type="SMART" id="SM00332">
    <property type="entry name" value="PP2Cc"/>
    <property type="match status" value="1"/>
</dbReference>
<keyword evidence="1" id="KW-0460">Magnesium</keyword>
<comment type="catalytic activity">
    <reaction evidence="1">
        <text>O-phospho-L-threonyl-[protein] + H2O = L-threonyl-[protein] + phosphate</text>
        <dbReference type="Rhea" id="RHEA:47004"/>
        <dbReference type="Rhea" id="RHEA-COMP:11060"/>
        <dbReference type="Rhea" id="RHEA-COMP:11605"/>
        <dbReference type="ChEBI" id="CHEBI:15377"/>
        <dbReference type="ChEBI" id="CHEBI:30013"/>
        <dbReference type="ChEBI" id="CHEBI:43474"/>
        <dbReference type="ChEBI" id="CHEBI:61977"/>
        <dbReference type="EC" id="3.1.3.16"/>
    </reaction>
</comment>
<dbReference type="KEGG" id="lbc:LACBIDRAFT_335346"/>
<name>B0E226_LACBS</name>
<dbReference type="InterPro" id="IPR039123">
    <property type="entry name" value="PPTC7"/>
</dbReference>
<feature type="region of interest" description="Disordered" evidence="2">
    <location>
        <begin position="304"/>
        <end position="333"/>
    </location>
</feature>
<comment type="similarity">
    <text evidence="1">Belongs to the PP2C family.</text>
</comment>
<dbReference type="OrthoDB" id="60843at2759"/>
<accession>B0E226</accession>
<feature type="region of interest" description="Disordered" evidence="2">
    <location>
        <begin position="143"/>
        <end position="163"/>
    </location>
</feature>
<dbReference type="STRING" id="486041.B0E226"/>
<dbReference type="EMBL" id="DS547173">
    <property type="protein sequence ID" value="EDQ99121.1"/>
    <property type="molecule type" value="Genomic_DNA"/>
</dbReference>
<dbReference type="PANTHER" id="PTHR12320:SF84">
    <property type="entry name" value="PROTEIN PHOSPHATASE"/>
    <property type="match status" value="1"/>
</dbReference>
<protein>
    <recommendedName>
        <fullName evidence="1">Protein phosphatase</fullName>
        <ecNumber evidence="1">3.1.3.16</ecNumber>
    </recommendedName>
</protein>
<dbReference type="GeneID" id="6085906"/>
<feature type="compositionally biased region" description="Low complexity" evidence="2">
    <location>
        <begin position="57"/>
        <end position="94"/>
    </location>
</feature>
<dbReference type="GO" id="GO:0046872">
    <property type="term" value="F:metal ion binding"/>
    <property type="evidence" value="ECO:0007669"/>
    <property type="project" value="UniProtKB-UniRule"/>
</dbReference>
<keyword evidence="5" id="KW-1185">Reference proteome</keyword>
<feature type="compositionally biased region" description="Basic and acidic residues" evidence="2">
    <location>
        <begin position="320"/>
        <end position="331"/>
    </location>
</feature>
<sequence length="615" mass="66621">MSRIHQRLFRPRSTSTGQRTLYTSTSPILPSSSARTNCPSGPPSSSPTRLPIDLKPSSDSSSHSQHSHAPFSLALAPSSSPAPNSQQLLLSPLAAHHHHHHHPTPYPLHPAPCKQPDQHPPTHRQKRPRLKYHLDVGAYGIPKRTPTLHRPLHTSSPSPSADDLNLAVQVGEDAYFIRENAMGIADGVGGWSRSNNSRGHGPTPSALFAKRLMHNCAVELSVPPLLSASASPPPPSSPLPPNPNPNWNAWYWSDLRTPSPPPPPSSSSQQRTLELESELEDELEQLSQGIDVLQILERAYDNTLKSAQSPNSKSINNGHAQEEEGGGERQDLTAGSSTALLAVLDHLPMYSDVASASASASASHSKSAGVENGPPGPGKNYAAGSMSVSFTSEEADKGMGCDAAIRIVHVGDCMGMLVRDEDIVWRTEEMWWNYNTPVQLGPQTPHLPPSSTAHTCIIPVKKDDILILASDGLSDNLWDEEVLDEVVRFRRGFLVPEEVEVEPETTPTGVKRKTLAGMLSEALCSRARRVSERPIPVLRRTRETCSVRLSSSTPPPIMQREDDETPFARRARDAGRRFGGGKKDDISVIVAVISPSRSLTLSPETKSSLSPANKS</sequence>
<evidence type="ECO:0000259" key="3">
    <source>
        <dbReference type="PROSITE" id="PS51746"/>
    </source>
</evidence>
<dbReference type="RefSeq" id="XP_001890254.1">
    <property type="nucleotide sequence ID" value="XM_001890219.1"/>
</dbReference>
<keyword evidence="1" id="KW-0479">Metal-binding</keyword>
<keyword evidence="1" id="KW-0464">Manganese</keyword>
<feature type="compositionally biased region" description="Basic residues" evidence="2">
    <location>
        <begin position="1"/>
        <end position="10"/>
    </location>
</feature>
<dbReference type="Proteomes" id="UP000001194">
    <property type="component" value="Unassembled WGS sequence"/>
</dbReference>
<gene>
    <name evidence="4" type="ORF">LACBIDRAFT_335346</name>
</gene>
<dbReference type="HOGENOM" id="CLU_428267_0_0_1"/>
<feature type="compositionally biased region" description="Polar residues" evidence="2">
    <location>
        <begin position="304"/>
        <end position="319"/>
    </location>
</feature>
<feature type="compositionally biased region" description="Polar residues" evidence="2">
    <location>
        <begin position="12"/>
        <end position="39"/>
    </location>
</feature>
<dbReference type="EC" id="3.1.3.16" evidence="1"/>
<feature type="region of interest" description="Disordered" evidence="2">
    <location>
        <begin position="252"/>
        <end position="273"/>
    </location>
</feature>
<reference evidence="4 5" key="1">
    <citation type="journal article" date="2008" name="Nature">
        <title>The genome of Laccaria bicolor provides insights into mycorrhizal symbiosis.</title>
        <authorList>
            <person name="Martin F."/>
            <person name="Aerts A."/>
            <person name="Ahren D."/>
            <person name="Brun A."/>
            <person name="Danchin E.G.J."/>
            <person name="Duchaussoy F."/>
            <person name="Gibon J."/>
            <person name="Kohler A."/>
            <person name="Lindquist E."/>
            <person name="Pereda V."/>
            <person name="Salamov A."/>
            <person name="Shapiro H.J."/>
            <person name="Wuyts J."/>
            <person name="Blaudez D."/>
            <person name="Buee M."/>
            <person name="Brokstein P."/>
            <person name="Canbaeck B."/>
            <person name="Cohen D."/>
            <person name="Courty P.E."/>
            <person name="Coutinho P.M."/>
            <person name="Delaruelle C."/>
            <person name="Detter J.C."/>
            <person name="Deveau A."/>
            <person name="DiFazio S."/>
            <person name="Duplessis S."/>
            <person name="Fraissinet-Tachet L."/>
            <person name="Lucic E."/>
            <person name="Frey-Klett P."/>
            <person name="Fourrey C."/>
            <person name="Feussner I."/>
            <person name="Gay G."/>
            <person name="Grimwood J."/>
            <person name="Hoegger P.J."/>
            <person name="Jain P."/>
            <person name="Kilaru S."/>
            <person name="Labbe J."/>
            <person name="Lin Y.C."/>
            <person name="Legue V."/>
            <person name="Le Tacon F."/>
            <person name="Marmeisse R."/>
            <person name="Melayah D."/>
            <person name="Montanini B."/>
            <person name="Muratet M."/>
            <person name="Nehls U."/>
            <person name="Niculita-Hirzel H."/>
            <person name="Oudot-Le Secq M.P."/>
            <person name="Peter M."/>
            <person name="Quesneville H."/>
            <person name="Rajashekar B."/>
            <person name="Reich M."/>
            <person name="Rouhier N."/>
            <person name="Schmutz J."/>
            <person name="Yin T."/>
            <person name="Chalot M."/>
            <person name="Henrissat B."/>
            <person name="Kuees U."/>
            <person name="Lucas S."/>
            <person name="Van de Peer Y."/>
            <person name="Podila G.K."/>
            <person name="Polle A."/>
            <person name="Pukkila P.J."/>
            <person name="Richardson P.M."/>
            <person name="Rouze P."/>
            <person name="Sanders I.R."/>
            <person name="Stajich J.E."/>
            <person name="Tunlid A."/>
            <person name="Tuskan G."/>
            <person name="Grigoriev I.V."/>
        </authorList>
    </citation>
    <scope>NUCLEOTIDE SEQUENCE [LARGE SCALE GENOMIC DNA]</scope>
    <source>
        <strain evidence="5">S238N-H82 / ATCC MYA-4686</strain>
    </source>
</reference>
<feature type="domain" description="PPM-type phosphatase" evidence="3">
    <location>
        <begin position="153"/>
        <end position="593"/>
    </location>
</feature>
<keyword evidence="1" id="KW-0378">Hydrolase</keyword>
<keyword evidence="1" id="KW-0904">Protein phosphatase</keyword>
<feature type="region of interest" description="Disordered" evidence="2">
    <location>
        <begin position="1"/>
        <end position="128"/>
    </location>
</feature>
<dbReference type="AlphaFoldDB" id="B0E226"/>
<comment type="catalytic activity">
    <reaction evidence="1">
        <text>O-phospho-L-seryl-[protein] + H2O = L-seryl-[protein] + phosphate</text>
        <dbReference type="Rhea" id="RHEA:20629"/>
        <dbReference type="Rhea" id="RHEA-COMP:9863"/>
        <dbReference type="Rhea" id="RHEA-COMP:11604"/>
        <dbReference type="ChEBI" id="CHEBI:15377"/>
        <dbReference type="ChEBI" id="CHEBI:29999"/>
        <dbReference type="ChEBI" id="CHEBI:43474"/>
        <dbReference type="ChEBI" id="CHEBI:83421"/>
        <dbReference type="EC" id="3.1.3.16"/>
    </reaction>
</comment>
<organism evidence="5">
    <name type="scientific">Laccaria bicolor (strain S238N-H82 / ATCC MYA-4686)</name>
    <name type="common">Bicoloured deceiver</name>
    <name type="synonym">Laccaria laccata var. bicolor</name>
    <dbReference type="NCBI Taxonomy" id="486041"/>
    <lineage>
        <taxon>Eukaryota</taxon>
        <taxon>Fungi</taxon>
        <taxon>Dikarya</taxon>
        <taxon>Basidiomycota</taxon>
        <taxon>Agaricomycotina</taxon>
        <taxon>Agaricomycetes</taxon>
        <taxon>Agaricomycetidae</taxon>
        <taxon>Agaricales</taxon>
        <taxon>Agaricineae</taxon>
        <taxon>Hydnangiaceae</taxon>
        <taxon>Laccaria</taxon>
    </lineage>
</organism>
<comment type="cofactor">
    <cofactor evidence="1">
        <name>Mg(2+)</name>
        <dbReference type="ChEBI" id="CHEBI:18420"/>
    </cofactor>
</comment>
<dbReference type="Gene3D" id="3.60.40.10">
    <property type="entry name" value="PPM-type phosphatase domain"/>
    <property type="match status" value="1"/>
</dbReference>
<evidence type="ECO:0000313" key="4">
    <source>
        <dbReference type="EMBL" id="EDQ99121.1"/>
    </source>
</evidence>
<proteinExistence type="inferred from homology"/>
<dbReference type="InterPro" id="IPR036457">
    <property type="entry name" value="PPM-type-like_dom_sf"/>
</dbReference>
<evidence type="ECO:0000256" key="2">
    <source>
        <dbReference type="SAM" id="MobiDB-lite"/>
    </source>
</evidence>
<comment type="cofactor">
    <cofactor evidence="1">
        <name>Mn(2+)</name>
        <dbReference type="ChEBI" id="CHEBI:29035"/>
    </cofactor>
</comment>